<sequence length="115" mass="12778">MIMIWRQAEDRHPNIVCGAHNSTSTCCLVKQTHFRFDPADHKQSSGECSDGRRQNGEQVRNCTHLGCMTLLAQAMHVSRGGGSLNEIYRCAGVAGFCCTKCVNLLLYYRDGSHSK</sequence>
<proteinExistence type="predicted"/>
<comment type="caution">
    <text evidence="1">The sequence shown here is derived from an EMBL/GenBank/DDBJ whole genome shotgun (WGS) entry which is preliminary data.</text>
</comment>
<accession>A0A081AY96</accession>
<evidence type="ECO:0000313" key="1">
    <source>
        <dbReference type="EMBL" id="ETO83857.1"/>
    </source>
</evidence>
<gene>
    <name evidence="1" type="ORF">F444_02181</name>
</gene>
<dbReference type="Proteomes" id="UP000028582">
    <property type="component" value="Unassembled WGS sequence"/>
</dbReference>
<protein>
    <submittedName>
        <fullName evidence="1">Uncharacterized protein</fullName>
    </submittedName>
</protein>
<evidence type="ECO:0000313" key="2">
    <source>
        <dbReference type="Proteomes" id="UP000028582"/>
    </source>
</evidence>
<dbReference type="AlphaFoldDB" id="A0A081AY96"/>
<name>A0A081AY96_PHYNI</name>
<dbReference type="EMBL" id="ANJA01000413">
    <property type="protein sequence ID" value="ETO83857.1"/>
    <property type="molecule type" value="Genomic_DNA"/>
</dbReference>
<reference evidence="1 2" key="1">
    <citation type="submission" date="2013-11" db="EMBL/GenBank/DDBJ databases">
        <title>The Genome Sequence of Phytophthora parasitica P1976.</title>
        <authorList>
            <consortium name="The Broad Institute Genomics Platform"/>
            <person name="Russ C."/>
            <person name="Tyler B."/>
            <person name="Panabieres F."/>
            <person name="Shan W."/>
            <person name="Tripathy S."/>
            <person name="Grunwald N."/>
            <person name="Machado M."/>
            <person name="Johnson C.S."/>
            <person name="Walker B."/>
            <person name="Young S."/>
            <person name="Zeng Q."/>
            <person name="Gargeya S."/>
            <person name="Fitzgerald M."/>
            <person name="Haas B."/>
            <person name="Abouelleil A."/>
            <person name="Allen A.W."/>
            <person name="Alvarado L."/>
            <person name="Arachchi H.M."/>
            <person name="Berlin A.M."/>
            <person name="Chapman S.B."/>
            <person name="Gainer-Dewar J."/>
            <person name="Goldberg J."/>
            <person name="Griggs A."/>
            <person name="Gujja S."/>
            <person name="Hansen M."/>
            <person name="Howarth C."/>
            <person name="Imamovic A."/>
            <person name="Ireland A."/>
            <person name="Larimer J."/>
            <person name="McCowan C."/>
            <person name="Murphy C."/>
            <person name="Pearson M."/>
            <person name="Poon T.W."/>
            <person name="Priest M."/>
            <person name="Roberts A."/>
            <person name="Saif S."/>
            <person name="Shea T."/>
            <person name="Sisk P."/>
            <person name="Sykes S."/>
            <person name="Wortman J."/>
            <person name="Nusbaum C."/>
            <person name="Birren B."/>
        </authorList>
    </citation>
    <scope>NUCLEOTIDE SEQUENCE [LARGE SCALE GENOMIC DNA]</scope>
    <source>
        <strain evidence="1 2">P1976</strain>
    </source>
</reference>
<organism evidence="1 2">
    <name type="scientific">Phytophthora nicotianae P1976</name>
    <dbReference type="NCBI Taxonomy" id="1317066"/>
    <lineage>
        <taxon>Eukaryota</taxon>
        <taxon>Sar</taxon>
        <taxon>Stramenopiles</taxon>
        <taxon>Oomycota</taxon>
        <taxon>Peronosporomycetes</taxon>
        <taxon>Peronosporales</taxon>
        <taxon>Peronosporaceae</taxon>
        <taxon>Phytophthora</taxon>
    </lineage>
</organism>